<reference evidence="1 2" key="1">
    <citation type="submission" date="2017-12" db="EMBL/GenBank/DDBJ databases">
        <title>Genome sequence of the active heterotrophic nitrifier-denitrifier, Cupriavidus pauculus UM1.</title>
        <authorList>
            <person name="Putonti C."/>
            <person name="Castignetti D."/>
        </authorList>
    </citation>
    <scope>NUCLEOTIDE SEQUENCE [LARGE SCALE GENOMIC DNA]</scope>
    <source>
        <strain evidence="1 2">UM1</strain>
    </source>
</reference>
<evidence type="ECO:0000313" key="1">
    <source>
        <dbReference type="EMBL" id="PLP98549.1"/>
    </source>
</evidence>
<protein>
    <submittedName>
        <fullName evidence="1">Uncharacterized protein</fullName>
    </submittedName>
</protein>
<dbReference type="SUPFAM" id="SSF46785">
    <property type="entry name" value="Winged helix' DNA-binding domain"/>
    <property type="match status" value="1"/>
</dbReference>
<sequence length="238" mass="26405">MTSPSIESLTVHLESAGKLGDIPAGWEATLAERLRELLRTRDSDLKAASTALRDACRRMLVELRPESREELLGVGSASRQPEVKKAYRIGQLDFAHLVLAQAASKRTDELFRQTLENPTYRRFIQEMYYGERSTSDLARLGSRTTEQTSRTLSMLRRAGIADFRKVSIQVFNFLTPAANQAFKRILERESAQLTQEASSDSGKAAHEAIMAVLTSLEPVLQTAPNFGPVPASAKELLV</sequence>
<dbReference type="OrthoDB" id="8481991at2"/>
<dbReference type="InterPro" id="IPR036390">
    <property type="entry name" value="WH_DNA-bd_sf"/>
</dbReference>
<organism evidence="1 2">
    <name type="scientific">Cupriavidus pauculus</name>
    <dbReference type="NCBI Taxonomy" id="82633"/>
    <lineage>
        <taxon>Bacteria</taxon>
        <taxon>Pseudomonadati</taxon>
        <taxon>Pseudomonadota</taxon>
        <taxon>Betaproteobacteria</taxon>
        <taxon>Burkholderiales</taxon>
        <taxon>Burkholderiaceae</taxon>
        <taxon>Cupriavidus</taxon>
    </lineage>
</organism>
<proteinExistence type="predicted"/>
<comment type="caution">
    <text evidence="1">The sequence shown here is derived from an EMBL/GenBank/DDBJ whole genome shotgun (WGS) entry which is preliminary data.</text>
</comment>
<dbReference type="InterPro" id="IPR036388">
    <property type="entry name" value="WH-like_DNA-bd_sf"/>
</dbReference>
<dbReference type="AlphaFoldDB" id="A0A2N5C8M8"/>
<dbReference type="Proteomes" id="UP000234341">
    <property type="component" value="Unassembled WGS sequence"/>
</dbReference>
<gene>
    <name evidence="1" type="ORF">CYJ10_21990</name>
</gene>
<evidence type="ECO:0000313" key="2">
    <source>
        <dbReference type="Proteomes" id="UP000234341"/>
    </source>
</evidence>
<dbReference type="EMBL" id="PJRP01000011">
    <property type="protein sequence ID" value="PLP98549.1"/>
    <property type="molecule type" value="Genomic_DNA"/>
</dbReference>
<dbReference type="RefSeq" id="WP_146002088.1">
    <property type="nucleotide sequence ID" value="NZ_PJRP01000011.1"/>
</dbReference>
<name>A0A2N5C8M8_9BURK</name>
<dbReference type="Gene3D" id="1.10.10.10">
    <property type="entry name" value="Winged helix-like DNA-binding domain superfamily/Winged helix DNA-binding domain"/>
    <property type="match status" value="1"/>
</dbReference>
<accession>A0A2N5C8M8</accession>